<dbReference type="Pfam" id="PF00059">
    <property type="entry name" value="Lectin_C"/>
    <property type="match status" value="1"/>
</dbReference>
<reference evidence="6" key="1">
    <citation type="submission" date="2025-08" db="UniProtKB">
        <authorList>
            <consortium name="RefSeq"/>
        </authorList>
    </citation>
    <scope>IDENTIFICATION</scope>
    <source>
        <tissue evidence="6">White muscle</tissue>
    </source>
</reference>
<keyword evidence="3" id="KW-0472">Membrane</keyword>
<dbReference type="PROSITE" id="PS00615">
    <property type="entry name" value="C_TYPE_LECTIN_1"/>
    <property type="match status" value="1"/>
</dbReference>
<dbReference type="Gene3D" id="3.10.100.10">
    <property type="entry name" value="Mannose-Binding Protein A, subunit A"/>
    <property type="match status" value="1"/>
</dbReference>
<evidence type="ECO:0000256" key="3">
    <source>
        <dbReference type="SAM" id="Phobius"/>
    </source>
</evidence>
<keyword evidence="2" id="KW-1015">Disulfide bond</keyword>
<dbReference type="CDD" id="cd03590">
    <property type="entry name" value="CLECT_DC-SIGN_like"/>
    <property type="match status" value="1"/>
</dbReference>
<dbReference type="InterPro" id="IPR033989">
    <property type="entry name" value="CD209-like_CTLD"/>
</dbReference>
<keyword evidence="5" id="KW-1185">Reference proteome</keyword>
<dbReference type="SMART" id="SM00034">
    <property type="entry name" value="CLECT"/>
    <property type="match status" value="1"/>
</dbReference>
<dbReference type="SUPFAM" id="SSF56436">
    <property type="entry name" value="C-type lectin-like"/>
    <property type="match status" value="1"/>
</dbReference>
<evidence type="ECO:0000256" key="1">
    <source>
        <dbReference type="ARBA" id="ARBA00022734"/>
    </source>
</evidence>
<dbReference type="InterPro" id="IPR018378">
    <property type="entry name" value="C-type_lectin_CS"/>
</dbReference>
<keyword evidence="1" id="KW-0430">Lectin</keyword>
<evidence type="ECO:0000313" key="5">
    <source>
        <dbReference type="Proteomes" id="UP000808372"/>
    </source>
</evidence>
<feature type="transmembrane region" description="Helical" evidence="3">
    <location>
        <begin position="44"/>
        <end position="62"/>
    </location>
</feature>
<proteinExistence type="predicted"/>
<dbReference type="InterPro" id="IPR016186">
    <property type="entry name" value="C-type_lectin-like/link_sf"/>
</dbReference>
<keyword evidence="3" id="KW-1133">Transmembrane helix</keyword>
<dbReference type="GeneID" id="120063016"/>
<dbReference type="AlphaFoldDB" id="A0A8U1F3L4"/>
<dbReference type="PROSITE" id="PS50041">
    <property type="entry name" value="C_TYPE_LECTIN_2"/>
    <property type="match status" value="1"/>
</dbReference>
<dbReference type="PANTHER" id="PTHR22803">
    <property type="entry name" value="MANNOSE, PHOSPHOLIPASE, LECTIN RECEPTOR RELATED"/>
    <property type="match status" value="1"/>
</dbReference>
<evidence type="ECO:0000313" key="6">
    <source>
        <dbReference type="RefSeq" id="XP_038869077.1"/>
    </source>
</evidence>
<dbReference type="RefSeq" id="XP_038869077.1">
    <property type="nucleotide sequence ID" value="XM_039013149.1"/>
</dbReference>
<evidence type="ECO:0000259" key="4">
    <source>
        <dbReference type="PROSITE" id="PS50041"/>
    </source>
</evidence>
<evidence type="ECO:0000256" key="2">
    <source>
        <dbReference type="ARBA" id="ARBA00023157"/>
    </source>
</evidence>
<sequence>MNITGVREMDSIQYDEFGTSDIESNHSRRKIIPQRGMQSRVVHLLYGVLVLLLLIILLITGLKFSQLNQAIVDVHIYFESLNKTVMSACATSSSSDPATINQHYYDEFQLPVRGTCSEEWWSFQDSCYLASKRKLNWNSAEEKCIELGAQLLVLNSEDELDYISQVIDAGERYWVGLVERTQEGHWTWVDGTDYKSTPHFWDKGQPDNWQVGVSGEDCGQLHDGPHRRRKLWNDADCNLTYNYICEAKGK</sequence>
<name>A0A8U1F3L4_SALNM</name>
<dbReference type="GO" id="GO:0030246">
    <property type="term" value="F:carbohydrate binding"/>
    <property type="evidence" value="ECO:0007669"/>
    <property type="project" value="UniProtKB-KW"/>
</dbReference>
<dbReference type="InterPro" id="IPR001304">
    <property type="entry name" value="C-type_lectin-like"/>
</dbReference>
<gene>
    <name evidence="6" type="primary">LOC120063016</name>
</gene>
<dbReference type="Proteomes" id="UP000808372">
    <property type="component" value="Chromosome 1"/>
</dbReference>
<organism evidence="5 6">
    <name type="scientific">Salvelinus namaycush</name>
    <name type="common">Lake trout</name>
    <name type="synonym">Salmo namaycush</name>
    <dbReference type="NCBI Taxonomy" id="8040"/>
    <lineage>
        <taxon>Eukaryota</taxon>
        <taxon>Metazoa</taxon>
        <taxon>Chordata</taxon>
        <taxon>Craniata</taxon>
        <taxon>Vertebrata</taxon>
        <taxon>Euteleostomi</taxon>
        <taxon>Actinopterygii</taxon>
        <taxon>Neopterygii</taxon>
        <taxon>Teleostei</taxon>
        <taxon>Protacanthopterygii</taxon>
        <taxon>Salmoniformes</taxon>
        <taxon>Salmonidae</taxon>
        <taxon>Salmoninae</taxon>
        <taxon>Salvelinus</taxon>
    </lineage>
</organism>
<dbReference type="KEGG" id="snh:120063016"/>
<dbReference type="InterPro" id="IPR050111">
    <property type="entry name" value="C-type_lectin/snaclec_domain"/>
</dbReference>
<protein>
    <submittedName>
        <fullName evidence="6">C-type lectin domain family 4 member E-like isoform X1</fullName>
    </submittedName>
</protein>
<feature type="domain" description="C-type lectin" evidence="4">
    <location>
        <begin position="123"/>
        <end position="246"/>
    </location>
</feature>
<keyword evidence="3" id="KW-0812">Transmembrane</keyword>
<dbReference type="InterPro" id="IPR016187">
    <property type="entry name" value="CTDL_fold"/>
</dbReference>
<accession>A0A8U1F3L4</accession>